<reference evidence="1 2" key="1">
    <citation type="submission" date="2019-09" db="EMBL/GenBank/DDBJ databases">
        <title>A chromosome-level genome assembly of the Chinese tupelo Nyssa sinensis.</title>
        <authorList>
            <person name="Yang X."/>
            <person name="Kang M."/>
            <person name="Yang Y."/>
            <person name="Xiong H."/>
            <person name="Wang M."/>
            <person name="Zhang Z."/>
            <person name="Wang Z."/>
            <person name="Wu H."/>
            <person name="Ma T."/>
            <person name="Liu J."/>
            <person name="Xi Z."/>
        </authorList>
    </citation>
    <scope>NUCLEOTIDE SEQUENCE [LARGE SCALE GENOMIC DNA]</scope>
    <source>
        <strain evidence="1">J267</strain>
        <tissue evidence="1">Leaf</tissue>
    </source>
</reference>
<sequence length="203" mass="22144">MVFSHLVRTLNQSEHHVIGQTAADVVGEDIDSDDDPVVEDDLVLEADYHINHTPLQYRGVPSPSSDFHPDLGVSSSTNGASSQHAHIQAIHERQVQFIASHAFLVINLHSLLPIDHDDDDTSDASTTSVMSDHVAAVATGIWKSELLYWDDDDVAAVVDGFYALDELAVLDARGIVSGILETFLCGWLRELVDDGLAHLLMVN</sequence>
<keyword evidence="2" id="KW-1185">Reference proteome</keyword>
<proteinExistence type="predicted"/>
<name>A0A5J5B5P9_9ASTE</name>
<accession>A0A5J5B5P9</accession>
<evidence type="ECO:0000313" key="1">
    <source>
        <dbReference type="EMBL" id="KAA8537117.1"/>
    </source>
</evidence>
<gene>
    <name evidence="1" type="ORF">F0562_029595</name>
</gene>
<dbReference type="AlphaFoldDB" id="A0A5J5B5P9"/>
<dbReference type="EMBL" id="CM018039">
    <property type="protein sequence ID" value="KAA8537117.1"/>
    <property type="molecule type" value="Genomic_DNA"/>
</dbReference>
<dbReference type="Proteomes" id="UP000325577">
    <property type="component" value="Linkage Group LG16"/>
</dbReference>
<evidence type="ECO:0000313" key="2">
    <source>
        <dbReference type="Proteomes" id="UP000325577"/>
    </source>
</evidence>
<protein>
    <submittedName>
        <fullName evidence="1">Uncharacterized protein</fullName>
    </submittedName>
</protein>
<organism evidence="1 2">
    <name type="scientific">Nyssa sinensis</name>
    <dbReference type="NCBI Taxonomy" id="561372"/>
    <lineage>
        <taxon>Eukaryota</taxon>
        <taxon>Viridiplantae</taxon>
        <taxon>Streptophyta</taxon>
        <taxon>Embryophyta</taxon>
        <taxon>Tracheophyta</taxon>
        <taxon>Spermatophyta</taxon>
        <taxon>Magnoliopsida</taxon>
        <taxon>eudicotyledons</taxon>
        <taxon>Gunneridae</taxon>
        <taxon>Pentapetalae</taxon>
        <taxon>asterids</taxon>
        <taxon>Cornales</taxon>
        <taxon>Nyssaceae</taxon>
        <taxon>Nyssa</taxon>
    </lineage>
</organism>